<sequence>MRKQKIPEMFPAVPLEDRTRKKGSPSEEKRRQAVDLFRHGIGYTKASRILDLSVNTVREWHREFKKGTFRVKVSTNQYRYPKDVRENVIRMRLSGISWAELTKRTGISASTARKWVNDYCTRRGVRPQLLVPGIRSDGGTLSSKE</sequence>
<dbReference type="Proteomes" id="UP000430564">
    <property type="component" value="Unassembled WGS sequence"/>
</dbReference>
<dbReference type="InterPro" id="IPR036388">
    <property type="entry name" value="WH-like_DNA-bd_sf"/>
</dbReference>
<comment type="caution">
    <text evidence="2">The sequence shown here is derived from an EMBL/GenBank/DDBJ whole genome shotgun (WGS) entry which is preliminary data.</text>
</comment>
<organism evidence="2 3">
    <name type="scientific">Sutterella seckii</name>
    <dbReference type="NCBI Taxonomy" id="1944635"/>
    <lineage>
        <taxon>Bacteria</taxon>
        <taxon>Pseudomonadati</taxon>
        <taxon>Pseudomonadota</taxon>
        <taxon>Betaproteobacteria</taxon>
        <taxon>Burkholderiales</taxon>
        <taxon>Sutterellaceae</taxon>
        <taxon>Sutterella</taxon>
    </lineage>
</organism>
<feature type="compositionally biased region" description="Basic and acidic residues" evidence="1">
    <location>
        <begin position="15"/>
        <end position="31"/>
    </location>
</feature>
<evidence type="ECO:0000313" key="2">
    <source>
        <dbReference type="EMBL" id="KAB7657055.1"/>
    </source>
</evidence>
<accession>A0A6I1EWH3</accession>
<dbReference type="RefSeq" id="WP_152158700.1">
    <property type="nucleotide sequence ID" value="NZ_WEHX01000062.1"/>
</dbReference>
<evidence type="ECO:0000256" key="1">
    <source>
        <dbReference type="SAM" id="MobiDB-lite"/>
    </source>
</evidence>
<feature type="region of interest" description="Disordered" evidence="1">
    <location>
        <begin position="1"/>
        <end position="31"/>
    </location>
</feature>
<dbReference type="EMBL" id="WEHX01000062">
    <property type="protein sequence ID" value="KAB7657055.1"/>
    <property type="molecule type" value="Genomic_DNA"/>
</dbReference>
<gene>
    <name evidence="2" type="ORF">GBM95_08475</name>
</gene>
<dbReference type="InterPro" id="IPR009057">
    <property type="entry name" value="Homeodomain-like_sf"/>
</dbReference>
<dbReference type="Pfam" id="PF13384">
    <property type="entry name" value="HTH_23"/>
    <property type="match status" value="2"/>
</dbReference>
<dbReference type="Gene3D" id="1.10.10.10">
    <property type="entry name" value="Winged helix-like DNA-binding domain superfamily/Winged helix DNA-binding domain"/>
    <property type="match status" value="1"/>
</dbReference>
<dbReference type="AlphaFoldDB" id="A0A6I1EWH3"/>
<protein>
    <submittedName>
        <fullName evidence="2">Helix-turn-helix domain-containing protein</fullName>
    </submittedName>
</protein>
<reference evidence="2 3" key="1">
    <citation type="submission" date="2019-10" db="EMBL/GenBank/DDBJ databases">
        <title>Genome diversity of Sutterella seckii.</title>
        <authorList>
            <person name="Chaplin A.V."/>
            <person name="Sokolova S.R."/>
            <person name="Mosin K.A."/>
            <person name="Ivanova E.L."/>
            <person name="Kochetkova T.O."/>
            <person name="Goltsov A.Y."/>
            <person name="Trofimov D.Y."/>
            <person name="Efimov B.A."/>
        </authorList>
    </citation>
    <scope>NUCLEOTIDE SEQUENCE [LARGE SCALE GENOMIC DNA]</scope>
    <source>
        <strain evidence="2 3">ASD393</strain>
    </source>
</reference>
<proteinExistence type="predicted"/>
<dbReference type="OrthoDB" id="9156208at2"/>
<dbReference type="SUPFAM" id="SSF46689">
    <property type="entry name" value="Homeodomain-like"/>
    <property type="match status" value="2"/>
</dbReference>
<evidence type="ECO:0000313" key="3">
    <source>
        <dbReference type="Proteomes" id="UP000430564"/>
    </source>
</evidence>
<name>A0A6I1EWH3_9BURK</name>